<evidence type="ECO:0000313" key="3">
    <source>
        <dbReference type="Proteomes" id="UP001314681"/>
    </source>
</evidence>
<dbReference type="InterPro" id="IPR010982">
    <property type="entry name" value="Lambda_DNA-bd_dom_sf"/>
</dbReference>
<gene>
    <name evidence="2" type="ORF">KTH90_20050</name>
</gene>
<dbReference type="EMBL" id="JAHQCX010000018">
    <property type="protein sequence ID" value="MBU9728300.1"/>
    <property type="molecule type" value="Genomic_DNA"/>
</dbReference>
<dbReference type="InterPro" id="IPR001387">
    <property type="entry name" value="Cro/C1-type_HTH"/>
</dbReference>
<sequence length="126" mass="14548">MENRLKEIRMYYGLNQEQFGKRIGLTRSAICNYESGSRLLSEQTIISVCREFNVNEEWLRNGEGEPYINPLPEIEIAQYAAELCGDNGNKLIKSVLLSYGRLNSKNRKVIDQFTDNIIELLKEAKE</sequence>
<comment type="caution">
    <text evidence="2">The sequence shown here is derived from an EMBL/GenBank/DDBJ whole genome shotgun (WGS) entry which is preliminary data.</text>
</comment>
<proteinExistence type="predicted"/>
<evidence type="ECO:0000259" key="1">
    <source>
        <dbReference type="PROSITE" id="PS50943"/>
    </source>
</evidence>
<keyword evidence="3" id="KW-1185">Reference proteome</keyword>
<feature type="domain" description="HTH cro/C1-type" evidence="1">
    <location>
        <begin position="5"/>
        <end position="59"/>
    </location>
</feature>
<dbReference type="Proteomes" id="UP001314681">
    <property type="component" value="Unassembled WGS sequence"/>
</dbReference>
<accession>A0ABS6KCR1</accession>
<dbReference type="SMART" id="SM00530">
    <property type="entry name" value="HTH_XRE"/>
    <property type="match status" value="1"/>
</dbReference>
<dbReference type="SUPFAM" id="SSF47413">
    <property type="entry name" value="lambda repressor-like DNA-binding domains"/>
    <property type="match status" value="1"/>
</dbReference>
<organism evidence="2 3">
    <name type="scientific">Diplocloster modestus</name>
    <dbReference type="NCBI Taxonomy" id="2850322"/>
    <lineage>
        <taxon>Bacteria</taxon>
        <taxon>Bacillati</taxon>
        <taxon>Bacillota</taxon>
        <taxon>Clostridia</taxon>
        <taxon>Lachnospirales</taxon>
        <taxon>Lachnospiraceae</taxon>
        <taxon>Diplocloster</taxon>
    </lineage>
</organism>
<dbReference type="Pfam" id="PF12844">
    <property type="entry name" value="HTH_19"/>
    <property type="match status" value="1"/>
</dbReference>
<dbReference type="Gene3D" id="1.10.260.40">
    <property type="entry name" value="lambda repressor-like DNA-binding domains"/>
    <property type="match status" value="1"/>
</dbReference>
<protein>
    <submittedName>
        <fullName evidence="2">Helix-turn-helix domain-containing protein</fullName>
    </submittedName>
</protein>
<dbReference type="PROSITE" id="PS50943">
    <property type="entry name" value="HTH_CROC1"/>
    <property type="match status" value="1"/>
</dbReference>
<name>A0ABS6KCR1_9FIRM</name>
<reference evidence="2 3" key="1">
    <citation type="submission" date="2021-06" db="EMBL/GenBank/DDBJ databases">
        <title>Description of novel taxa of the family Lachnospiraceae.</title>
        <authorList>
            <person name="Chaplin A.V."/>
            <person name="Sokolova S.R."/>
            <person name="Pikina A.P."/>
            <person name="Korzhanova M."/>
            <person name="Belova V."/>
            <person name="Korostin D."/>
            <person name="Efimov B.A."/>
        </authorList>
    </citation>
    <scope>NUCLEOTIDE SEQUENCE [LARGE SCALE GENOMIC DNA]</scope>
    <source>
        <strain evidence="2 3">ASD4241</strain>
    </source>
</reference>
<dbReference type="RefSeq" id="WP_238727356.1">
    <property type="nucleotide sequence ID" value="NZ_JAHQCX010000018.1"/>
</dbReference>
<dbReference type="CDD" id="cd00093">
    <property type="entry name" value="HTH_XRE"/>
    <property type="match status" value="1"/>
</dbReference>
<evidence type="ECO:0000313" key="2">
    <source>
        <dbReference type="EMBL" id="MBU9728300.1"/>
    </source>
</evidence>